<dbReference type="AlphaFoldDB" id="A0A066WES7"/>
<reference evidence="1 2" key="1">
    <citation type="submission" date="2014-05" db="EMBL/GenBank/DDBJ databases">
        <title>Draft genome sequence of a rare smut relative, Tilletiaria anomala UBC 951.</title>
        <authorList>
            <consortium name="DOE Joint Genome Institute"/>
            <person name="Toome M."/>
            <person name="Kuo A."/>
            <person name="Henrissat B."/>
            <person name="Lipzen A."/>
            <person name="Tritt A."/>
            <person name="Yoshinaga Y."/>
            <person name="Zane M."/>
            <person name="Barry K."/>
            <person name="Grigoriev I.V."/>
            <person name="Spatafora J.W."/>
            <person name="Aimea M.C."/>
        </authorList>
    </citation>
    <scope>NUCLEOTIDE SEQUENCE [LARGE SCALE GENOMIC DNA]</scope>
    <source>
        <strain evidence="1 2">UBC 951</strain>
    </source>
</reference>
<evidence type="ECO:0000313" key="1">
    <source>
        <dbReference type="EMBL" id="KDN49594.1"/>
    </source>
</evidence>
<accession>A0A066WES7</accession>
<dbReference type="GeneID" id="25267798"/>
<sequence>MSRGKLALHEASPRAALSRTSLKCLLRILWTITAQLPPRGLCHPQLARCRPRRTKADLLWLYNFHRLFIVEPMQTARQKLRSVYFQELHRASFFPVWQGHVGNRMIGVRCCSVQRNKRASKAL</sequence>
<dbReference type="RefSeq" id="XP_013244380.1">
    <property type="nucleotide sequence ID" value="XM_013388926.1"/>
</dbReference>
<name>A0A066WES7_TILAU</name>
<dbReference type="EMBL" id="JMSN01000021">
    <property type="protein sequence ID" value="KDN49594.1"/>
    <property type="molecule type" value="Genomic_DNA"/>
</dbReference>
<gene>
    <name evidence="1" type="ORF">K437DRAFT_77074</name>
</gene>
<protein>
    <submittedName>
        <fullName evidence="1">Uncharacterized protein</fullName>
    </submittedName>
</protein>
<dbReference type="HOGENOM" id="CLU_2016799_0_0_1"/>
<proteinExistence type="predicted"/>
<comment type="caution">
    <text evidence="1">The sequence shown here is derived from an EMBL/GenBank/DDBJ whole genome shotgun (WGS) entry which is preliminary data.</text>
</comment>
<keyword evidence="2" id="KW-1185">Reference proteome</keyword>
<dbReference type="Proteomes" id="UP000027361">
    <property type="component" value="Unassembled WGS sequence"/>
</dbReference>
<dbReference type="InParanoid" id="A0A066WES7"/>
<evidence type="ECO:0000313" key="2">
    <source>
        <dbReference type="Proteomes" id="UP000027361"/>
    </source>
</evidence>
<organism evidence="1 2">
    <name type="scientific">Tilletiaria anomala (strain ATCC 24038 / CBS 436.72 / UBC 951)</name>
    <dbReference type="NCBI Taxonomy" id="1037660"/>
    <lineage>
        <taxon>Eukaryota</taxon>
        <taxon>Fungi</taxon>
        <taxon>Dikarya</taxon>
        <taxon>Basidiomycota</taxon>
        <taxon>Ustilaginomycotina</taxon>
        <taxon>Exobasidiomycetes</taxon>
        <taxon>Georgefischeriales</taxon>
        <taxon>Tilletiariaceae</taxon>
        <taxon>Tilletiaria</taxon>
    </lineage>
</organism>